<gene>
    <name evidence="2" type="ORF">PY649_00845</name>
</gene>
<evidence type="ECO:0000313" key="3">
    <source>
        <dbReference type="Proteomes" id="UP001172645"/>
    </source>
</evidence>
<dbReference type="PANTHER" id="PTHR30615:SF8">
    <property type="entry name" value="UPF0047 PROTEIN C4A8.02C"/>
    <property type="match status" value="1"/>
</dbReference>
<sequence length="142" mass="15593">MPQTVITLSTHGQGLYEFTGQAADFVRAAASGAGEGLLTVFVRHTSCSLLIQENADPDVQTDLNAFLRRLVPPSSDPSMRWIVHTAEGPDDMPAHIKAALTQVSIGIPVMRGRLALGTWQGIYLFEHRDRPHRREIVLHLSA</sequence>
<dbReference type="PROSITE" id="PS01314">
    <property type="entry name" value="UPF0047"/>
    <property type="match status" value="1"/>
</dbReference>
<dbReference type="NCBIfam" id="TIGR00149">
    <property type="entry name" value="TIGR00149_YjbQ"/>
    <property type="match status" value="1"/>
</dbReference>
<proteinExistence type="inferred from homology"/>
<dbReference type="SUPFAM" id="SSF111038">
    <property type="entry name" value="YjbQ-like"/>
    <property type="match status" value="1"/>
</dbReference>
<dbReference type="PANTHER" id="PTHR30615">
    <property type="entry name" value="UNCHARACTERIZED PROTEIN YJBQ-RELATED"/>
    <property type="match status" value="1"/>
</dbReference>
<evidence type="ECO:0000256" key="1">
    <source>
        <dbReference type="ARBA" id="ARBA00005534"/>
    </source>
</evidence>
<dbReference type="Proteomes" id="UP001172645">
    <property type="component" value="Unassembled WGS sequence"/>
</dbReference>
<dbReference type="RefSeq" id="WP_285866188.1">
    <property type="nucleotide sequence ID" value="NZ_JARFYM010000001.1"/>
</dbReference>
<evidence type="ECO:0000313" key="2">
    <source>
        <dbReference type="EMBL" id="MDL2397429.1"/>
    </source>
</evidence>
<dbReference type="InterPro" id="IPR035917">
    <property type="entry name" value="YjbQ-like_sf"/>
</dbReference>
<keyword evidence="3" id="KW-1185">Reference proteome</keyword>
<name>A0ABT7JR68_9HYPH</name>
<dbReference type="EMBL" id="JARFYM010000001">
    <property type="protein sequence ID" value="MDL2397429.1"/>
    <property type="molecule type" value="Genomic_DNA"/>
</dbReference>
<reference evidence="2" key="1">
    <citation type="submission" date="2023-06" db="EMBL/GenBank/DDBJ databases">
        <title>Phylogenetic Diversity of Rhizobium strains.</title>
        <authorList>
            <person name="Moura F.T."/>
            <person name="Helene L.C.F."/>
            <person name="Hungria M."/>
        </authorList>
    </citation>
    <scope>NUCLEOTIDE SEQUENCE</scope>
    <source>
        <strain evidence="2">CCGE526</strain>
    </source>
</reference>
<dbReference type="InterPro" id="IPR001602">
    <property type="entry name" value="UPF0047_YjbQ-like"/>
</dbReference>
<protein>
    <submittedName>
        <fullName evidence="2">Secondary thiamine-phosphate synthase enzyme YjbQ</fullName>
    </submittedName>
</protein>
<comment type="similarity">
    <text evidence="1">Belongs to the UPF0047 family.</text>
</comment>
<organism evidence="2 3">
    <name type="scientific">Rhizobium mayense</name>
    <dbReference type="NCBI Taxonomy" id="1312184"/>
    <lineage>
        <taxon>Bacteria</taxon>
        <taxon>Pseudomonadati</taxon>
        <taxon>Pseudomonadota</taxon>
        <taxon>Alphaproteobacteria</taxon>
        <taxon>Hyphomicrobiales</taxon>
        <taxon>Rhizobiaceae</taxon>
        <taxon>Rhizobium/Agrobacterium group</taxon>
        <taxon>Rhizobium</taxon>
    </lineage>
</organism>
<dbReference type="Gene3D" id="2.60.120.460">
    <property type="entry name" value="YjbQ-like"/>
    <property type="match status" value="1"/>
</dbReference>
<accession>A0ABT7JR68</accession>
<dbReference type="PIRSF" id="PIRSF004681">
    <property type="entry name" value="UCP004681"/>
    <property type="match status" value="1"/>
</dbReference>
<comment type="caution">
    <text evidence="2">The sequence shown here is derived from an EMBL/GenBank/DDBJ whole genome shotgun (WGS) entry which is preliminary data.</text>
</comment>
<dbReference type="Pfam" id="PF01894">
    <property type="entry name" value="YjbQ"/>
    <property type="match status" value="1"/>
</dbReference>